<evidence type="ECO:0000313" key="1">
    <source>
        <dbReference type="EMBL" id="KAA6368940.1"/>
    </source>
</evidence>
<dbReference type="AlphaFoldDB" id="A0A5J4UFV5"/>
<reference evidence="1 2" key="1">
    <citation type="submission" date="2019-03" db="EMBL/GenBank/DDBJ databases">
        <title>Single cell metagenomics reveals metabolic interactions within the superorganism composed of flagellate Streblomastix strix and complex community of Bacteroidetes bacteria on its surface.</title>
        <authorList>
            <person name="Treitli S.C."/>
            <person name="Kolisko M."/>
            <person name="Husnik F."/>
            <person name="Keeling P."/>
            <person name="Hampl V."/>
        </authorList>
    </citation>
    <scope>NUCLEOTIDE SEQUENCE [LARGE SCALE GENOMIC DNA]</scope>
    <source>
        <strain evidence="1">ST1C</strain>
    </source>
</reference>
<gene>
    <name evidence="1" type="ORF">EZS28_035533</name>
</gene>
<evidence type="ECO:0000313" key="2">
    <source>
        <dbReference type="Proteomes" id="UP000324800"/>
    </source>
</evidence>
<proteinExistence type="predicted"/>
<name>A0A5J4UFV5_9EUKA</name>
<accession>A0A5J4UFV5</accession>
<dbReference type="Proteomes" id="UP000324800">
    <property type="component" value="Unassembled WGS sequence"/>
</dbReference>
<dbReference type="EMBL" id="SNRW01016851">
    <property type="protein sequence ID" value="KAA6368940.1"/>
    <property type="molecule type" value="Genomic_DNA"/>
</dbReference>
<sequence>MYESRLWGTLTTQNSRVYLSMLMNHSDPNTLSQSGYTLFSIVDNAIKPKFSGTPSNIPLNAVMFVTKVYGYPIDWTGSIPIDCYINPNGNVIINTLCQINLPKDFVVQTMALNLNSKNIVLTNITYDEAMYFLPQFDEIKYQVKEIYTYWKLSEVNVSYKSDYIQRMKERILIMNPIKQNPSRIASASPEQQLEKPKDYARRIAKIFRQECINIITKYSVPTMIMRFTIPAMIHNVQFERKIEISQDDGDAELKVSKIPILFHSLLLNSLLIFDDIGSNADIQRFSSGLAKTITHLVSDSRHSKNTVFFVAQRPRYLYKTARILSHVMCLGVNLSESDLKQAYEENSIKNLDFDEFMLLYGTLNKYEFIILNKWQSKYEILKNQ</sequence>
<organism evidence="1 2">
    <name type="scientific">Streblomastix strix</name>
    <dbReference type="NCBI Taxonomy" id="222440"/>
    <lineage>
        <taxon>Eukaryota</taxon>
        <taxon>Metamonada</taxon>
        <taxon>Preaxostyla</taxon>
        <taxon>Oxymonadida</taxon>
        <taxon>Streblomastigidae</taxon>
        <taxon>Streblomastix</taxon>
    </lineage>
</organism>
<protein>
    <submittedName>
        <fullName evidence="1">Uncharacterized protein</fullName>
    </submittedName>
</protein>
<comment type="caution">
    <text evidence="1">The sequence shown here is derived from an EMBL/GenBank/DDBJ whole genome shotgun (WGS) entry which is preliminary data.</text>
</comment>